<organism evidence="2 3">
    <name type="scientific">Priapulus caudatus</name>
    <name type="common">Priapulid worm</name>
    <dbReference type="NCBI Taxonomy" id="37621"/>
    <lineage>
        <taxon>Eukaryota</taxon>
        <taxon>Metazoa</taxon>
        <taxon>Ecdysozoa</taxon>
        <taxon>Scalidophora</taxon>
        <taxon>Priapulida</taxon>
        <taxon>Priapulimorpha</taxon>
        <taxon>Priapulimorphida</taxon>
        <taxon>Priapulidae</taxon>
        <taxon>Priapulus</taxon>
    </lineage>
</organism>
<evidence type="ECO:0000256" key="1">
    <source>
        <dbReference type="SAM" id="MobiDB-lite"/>
    </source>
</evidence>
<dbReference type="RefSeq" id="XP_014677478.1">
    <property type="nucleotide sequence ID" value="XM_014821992.1"/>
</dbReference>
<sequence>MATRTRSKAPEADLESDLVEKLHATEDSSSTTAESMEGTMETTPMVVYPAQATRKRETKRRRQEVDGERGDDLIGEITHLSTTMESMKTEVQAVIHVFLDLLSKDANAAKPDSVYVPPSFLAVKWKKAVPIKCLGCIRKYPWRTSSGYCCPFVMVTIGS</sequence>
<accession>A0ABM1EZ57</accession>
<reference evidence="3" key="1">
    <citation type="submission" date="2025-08" db="UniProtKB">
        <authorList>
            <consortium name="RefSeq"/>
        </authorList>
    </citation>
    <scope>IDENTIFICATION</scope>
</reference>
<feature type="region of interest" description="Disordered" evidence="1">
    <location>
        <begin position="1"/>
        <end position="71"/>
    </location>
</feature>
<gene>
    <name evidence="3" type="primary">LOC106817332</name>
</gene>
<name>A0ABM1EZ57_PRICU</name>
<dbReference type="Proteomes" id="UP000695022">
    <property type="component" value="Unplaced"/>
</dbReference>
<evidence type="ECO:0000313" key="3">
    <source>
        <dbReference type="RefSeq" id="XP_014677478.1"/>
    </source>
</evidence>
<evidence type="ECO:0000313" key="2">
    <source>
        <dbReference type="Proteomes" id="UP000695022"/>
    </source>
</evidence>
<proteinExistence type="predicted"/>
<dbReference type="GeneID" id="106817332"/>
<protein>
    <submittedName>
        <fullName evidence="3">Uncharacterized protein LOC106817332</fullName>
    </submittedName>
</protein>
<keyword evidence="2" id="KW-1185">Reference proteome</keyword>